<reference evidence="4 5" key="1">
    <citation type="submission" date="2024-02" db="EMBL/GenBank/DDBJ databases">
        <authorList>
            <person name="Daric V."/>
            <person name="Darras S."/>
        </authorList>
    </citation>
    <scope>NUCLEOTIDE SEQUENCE [LARGE SCALE GENOMIC DNA]</scope>
</reference>
<feature type="region of interest" description="Disordered" evidence="2">
    <location>
        <begin position="551"/>
        <end position="628"/>
    </location>
</feature>
<evidence type="ECO:0000256" key="2">
    <source>
        <dbReference type="SAM" id="MobiDB-lite"/>
    </source>
</evidence>
<dbReference type="InterPro" id="IPR058191">
    <property type="entry name" value="CSPP1_C"/>
</dbReference>
<feature type="compositionally biased region" description="Basic and acidic residues" evidence="2">
    <location>
        <begin position="408"/>
        <end position="421"/>
    </location>
</feature>
<feature type="compositionally biased region" description="Basic and acidic residues" evidence="2">
    <location>
        <begin position="762"/>
        <end position="840"/>
    </location>
</feature>
<dbReference type="Pfam" id="PF24578">
    <property type="entry name" value="CSPP1_C"/>
    <property type="match status" value="1"/>
</dbReference>
<feature type="domain" description="Centrosome and spindle pole-associated protein 1 C-terminal" evidence="3">
    <location>
        <begin position="975"/>
        <end position="1031"/>
    </location>
</feature>
<feature type="coiled-coil region" evidence="1">
    <location>
        <begin position="81"/>
        <end position="109"/>
    </location>
</feature>
<keyword evidence="5" id="KW-1185">Reference proteome</keyword>
<feature type="compositionally biased region" description="Basic and acidic residues" evidence="2">
    <location>
        <begin position="170"/>
        <end position="182"/>
    </location>
</feature>
<feature type="compositionally biased region" description="Basic and acidic residues" evidence="2">
    <location>
        <begin position="722"/>
        <end position="739"/>
    </location>
</feature>
<feature type="region of interest" description="Disordered" evidence="2">
    <location>
        <begin position="325"/>
        <end position="496"/>
    </location>
</feature>
<dbReference type="InterPro" id="IPR026708">
    <property type="entry name" value="CSPP1"/>
</dbReference>
<feature type="compositionally biased region" description="Basic and acidic residues" evidence="2">
    <location>
        <begin position="588"/>
        <end position="600"/>
    </location>
</feature>
<sequence length="1226" mass="142942">MKMHEQEDMERFIAEQRARIAHERETLERNPPSAVTDYIADETNPRKENPLKDARIPHKDITELGQRSVKSLKGKPPTPQILKLGEAYQNQKEKLKEELRQEYRKALAEKQIRTTGVRGKIQTTYEEGLAVNATNKARNKDDLDLGLSLPIRDHLSAKERLKLQRNKEYNEFKANKENEKRSQNHPKRLTTFATPISYPTVNEITQTTPPIGNSVKKEVGESYEQILERKRRQEKTYRNDENLEDEVMYSEKPARDYLDDEDDHRIRERKARHAPRRRQRYIERYYDDDDESEEELIQRLRARRRRGRNAARAVDSDEDIDDGRLFKKIKQRSNEDYGEETKRMNSARNNRARPEASIDKQNDLRSKSAPPDQEFTGLPIGNVPSANTVQRRKDEYKLDLQRQMEQNDINKRRSKQLEMRIDASGANDPEKRPNRLHDLSPRQKKVEAHQVSDTDKVQPKKKEKKRTTFKDEESDEDDTRRGFLPRQRVPNYFVPPPANGYYPPQFPSPYDDAYYYYGTRNPLDPSSMPVVPHPGPLQPGLSPLLMAAGGRGKPLAAEQPTLAEESRTPRTGRSQVSFAGNAESSLVSDEKRDKQKKRETMQAYQEELKAQMSIKEQKKKVAKEEQERYEQKIEREAMNYNPWGKGGGGAPMKDIHGNLVSDLRQMHLENEDLGRDPIKAAEQSKKRQQASQAKEELFFTSPRQPDVPGVISPRFGRSNPFEMKETQEQKSQKDFYKDELQRQIEERRRFDMKRKEEFRLLEEKEEMKRQEENRKMQEEYENEKRKQQEKIEEKKRQNEEMQRALEEKRRAAELRRKEEKMQREEEARIANERELQERLNVHKPSSPPIKSPEVAKTPAVQVSHDKPIREVPAATEKVRQQERPVQPKYDRIQTPIVARPEKSRESKRISRELSALRKQLLNEQQRIEDQLRSSDQMQFGAYQPTKIRTEALVDLSRVRQRPVQVRRPPTVERPNSNALKEFRDIKHRQDDTASLRMFRIQHPETPADTSSFEKQQEDMIKNQLMKIESLKGNVDHPQYSQRSPVKSSRNGFTLLPPSDSYASLLDAETMYIPVVDDNEENLPPGSPPRRARKSSARERRRIARHHEDEGGLTYRAAPDNYSLNSLNSLATLDVERMASKNQDRLNKLKALQADEVSLTDPDDILDRFVNQHKSDLPSTPDSLAPSLPRRPRKGTSISAPQQDRPLSVNTVDTELWLRPGTGPPAT</sequence>
<feature type="region of interest" description="Disordered" evidence="2">
    <location>
        <begin position="170"/>
        <end position="189"/>
    </location>
</feature>
<feature type="compositionally biased region" description="Basic and acidic residues" evidence="2">
    <location>
        <begin position="352"/>
        <end position="366"/>
    </location>
</feature>
<feature type="region of interest" description="Disordered" evidence="2">
    <location>
        <begin position="762"/>
        <end position="887"/>
    </location>
</feature>
<dbReference type="PANTHER" id="PTHR21616">
    <property type="entry name" value="CENTROSOME SPINDLE POLE ASSOCIATED PROTEIN"/>
    <property type="match status" value="1"/>
</dbReference>
<evidence type="ECO:0000256" key="1">
    <source>
        <dbReference type="SAM" id="Coils"/>
    </source>
</evidence>
<feature type="compositionally biased region" description="Basic and acidic residues" evidence="2">
    <location>
        <begin position="43"/>
        <end position="62"/>
    </location>
</feature>
<feature type="compositionally biased region" description="Basic and acidic residues" evidence="2">
    <location>
        <begin position="332"/>
        <end position="343"/>
    </location>
</feature>
<feature type="region of interest" description="Disordered" evidence="2">
    <location>
        <begin position="1076"/>
        <end position="1118"/>
    </location>
</feature>
<feature type="region of interest" description="Disordered" evidence="2">
    <location>
        <begin position="23"/>
        <end position="80"/>
    </location>
</feature>
<name>A0ABP0GHR9_CLALP</name>
<feature type="compositionally biased region" description="Basic and acidic residues" evidence="2">
    <location>
        <begin position="673"/>
        <end position="685"/>
    </location>
</feature>
<dbReference type="Proteomes" id="UP001642483">
    <property type="component" value="Unassembled WGS sequence"/>
</dbReference>
<dbReference type="EMBL" id="CAWYQH010000119">
    <property type="protein sequence ID" value="CAK8691299.1"/>
    <property type="molecule type" value="Genomic_DNA"/>
</dbReference>
<feature type="coiled-coil region" evidence="1">
    <location>
        <begin position="906"/>
        <end position="937"/>
    </location>
</feature>
<protein>
    <recommendedName>
        <fullName evidence="3">Centrosome and spindle pole-associated protein 1 C-terminal domain-containing protein</fullName>
    </recommendedName>
</protein>
<feature type="region of interest" description="Disordered" evidence="2">
    <location>
        <begin position="1171"/>
        <end position="1226"/>
    </location>
</feature>
<feature type="region of interest" description="Disordered" evidence="2">
    <location>
        <begin position="1033"/>
        <end position="1052"/>
    </location>
</feature>
<feature type="compositionally biased region" description="Basic and acidic residues" evidence="2">
    <location>
        <begin position="391"/>
        <end position="402"/>
    </location>
</feature>
<organism evidence="4 5">
    <name type="scientific">Clavelina lepadiformis</name>
    <name type="common">Light-bulb sea squirt</name>
    <name type="synonym">Ascidia lepadiformis</name>
    <dbReference type="NCBI Taxonomy" id="159417"/>
    <lineage>
        <taxon>Eukaryota</taxon>
        <taxon>Metazoa</taxon>
        <taxon>Chordata</taxon>
        <taxon>Tunicata</taxon>
        <taxon>Ascidiacea</taxon>
        <taxon>Aplousobranchia</taxon>
        <taxon>Clavelinidae</taxon>
        <taxon>Clavelina</taxon>
    </lineage>
</organism>
<dbReference type="PANTHER" id="PTHR21616:SF2">
    <property type="entry name" value="CENTROSOME AND SPINDLE POLE-ASSOCIATED PROTEIN 1"/>
    <property type="match status" value="1"/>
</dbReference>
<feature type="compositionally biased region" description="Basic and acidic residues" evidence="2">
    <location>
        <begin position="428"/>
        <end position="471"/>
    </location>
</feature>
<feature type="compositionally biased region" description="Polar residues" evidence="2">
    <location>
        <begin position="569"/>
        <end position="587"/>
    </location>
</feature>
<feature type="compositionally biased region" description="Basic residues" evidence="2">
    <location>
        <begin position="1089"/>
        <end position="1104"/>
    </location>
</feature>
<accession>A0ABP0GHR9</accession>
<proteinExistence type="predicted"/>
<feature type="region of interest" description="Disordered" evidence="2">
    <location>
        <begin position="230"/>
        <end position="262"/>
    </location>
</feature>
<feature type="compositionally biased region" description="Polar residues" evidence="2">
    <location>
        <begin position="1038"/>
        <end position="1051"/>
    </location>
</feature>
<evidence type="ECO:0000313" key="5">
    <source>
        <dbReference type="Proteomes" id="UP001642483"/>
    </source>
</evidence>
<comment type="caution">
    <text evidence="4">The sequence shown here is derived from an EMBL/GenBank/DDBJ whole genome shotgun (WGS) entry which is preliminary data.</text>
</comment>
<evidence type="ECO:0000313" key="4">
    <source>
        <dbReference type="EMBL" id="CAK8691299.1"/>
    </source>
</evidence>
<evidence type="ECO:0000259" key="3">
    <source>
        <dbReference type="Pfam" id="PF24578"/>
    </source>
</evidence>
<keyword evidence="1" id="KW-0175">Coiled coil</keyword>
<gene>
    <name evidence="4" type="ORF">CVLEPA_LOCUS23871</name>
</gene>
<feature type="region of interest" description="Disordered" evidence="2">
    <location>
        <begin position="673"/>
        <end position="739"/>
    </location>
</feature>